<dbReference type="EMBL" id="BPLF01000002">
    <property type="protein sequence ID" value="GIX63477.1"/>
    <property type="molecule type" value="Genomic_DNA"/>
</dbReference>
<dbReference type="RefSeq" id="XP_067715546.1">
    <property type="nucleotide sequence ID" value="XM_067859445.1"/>
</dbReference>
<dbReference type="InterPro" id="IPR024751">
    <property type="entry name" value="VESA1"/>
</dbReference>
<keyword evidence="1" id="KW-0812">Transmembrane</keyword>
<keyword evidence="3" id="KW-1185">Reference proteome</keyword>
<keyword evidence="1" id="KW-0472">Membrane</keyword>
<accession>A0AAV4LV43</accession>
<organism evidence="2 3">
    <name type="scientific">Babesia caballi</name>
    <dbReference type="NCBI Taxonomy" id="5871"/>
    <lineage>
        <taxon>Eukaryota</taxon>
        <taxon>Sar</taxon>
        <taxon>Alveolata</taxon>
        <taxon>Apicomplexa</taxon>
        <taxon>Aconoidasida</taxon>
        <taxon>Piroplasmida</taxon>
        <taxon>Babesiidae</taxon>
        <taxon>Babesia</taxon>
    </lineage>
</organism>
<evidence type="ECO:0000313" key="2">
    <source>
        <dbReference type="EMBL" id="GIX63477.1"/>
    </source>
</evidence>
<keyword evidence="1" id="KW-1133">Transmembrane helix</keyword>
<evidence type="ECO:0000256" key="1">
    <source>
        <dbReference type="SAM" id="Phobius"/>
    </source>
</evidence>
<protein>
    <submittedName>
        <fullName evidence="2">Extracellular matrix-binding ebh, putative</fullName>
    </submittedName>
</protein>
<dbReference type="GeneID" id="94194958"/>
<feature type="transmembrane region" description="Helical" evidence="1">
    <location>
        <begin position="187"/>
        <end position="207"/>
    </location>
</feature>
<reference evidence="2 3" key="1">
    <citation type="submission" date="2021-06" db="EMBL/GenBank/DDBJ databases">
        <title>Genome sequence of Babesia caballi.</title>
        <authorList>
            <person name="Yamagishi J."/>
            <person name="Kidaka T."/>
            <person name="Ochi A."/>
        </authorList>
    </citation>
    <scope>NUCLEOTIDE SEQUENCE [LARGE SCALE GENOMIC DNA]</scope>
    <source>
        <strain evidence="2">USDA-D6B2</strain>
    </source>
</reference>
<sequence>MTSTVQKKSITEPPTNLKEAIDWVLRVSGKDNGNNDNDAIKDLADEVKKLFDKDAGEVAGGVLGVMGKSITDLANKLADVTEQPPRRNKPFKVLVSYLQTFKGNLENVRDYGSSVSGEELVKLKGWLTKESSGAIGKLAEGLRKFLGYQSNTSNFDGTGIILNNGQAYDKAYGTASWPQSPDDKRTCALIFLGIGPMLFYGLTYLYWNCESQGDWKRLQFQKSGSTNSLSAYLDAMGYKDSEFNEQKKQGSKIAEVLDKAFPELKNNASFFYPEYLRKLLNDALTKNDYPLPRCHIIASPYFTPNDTYQVNPLSAPVKLFPFDYSNLKEATDWLLRVTGRDGQDSSGDTKQLADAVKELLTSAIGNSSGPGSNAKDADVIQKLSEWLNKNQNGDDIKTLIDALANGLAKFIGFKTMSNNGLIGTDGIAVSNDLLERLRDGVLGFLAGFLGTLGGVPNFKADLNTVITALNGGVGKSKDGFEKALGTVATQLRRVNASGDIQQVVNAVKNVSAIKSNHTPLSTFATNVKDYFNGVLGKVADDKEVKGAKGLENKVQELKTKLETLVDNVGQQVVTLPINVGNDTVGGKRGLKKDIDTIYAGGTGALTELRNAFSKLQQKPAAYALSAATYNATSNFLAQLQTGYTSYYKGATWPGSSGHEAKCAMIFLGCLPLIFSNLQHLYWKCKQEKNQGGWKQMQLNGGDKKGTDLKHFMDLMAFSAHWLNGGKTGGNVSSVMNTSFKDLAAASATSNYDIFLKNLKNKATESVTDPTNNPLSALFYCSKAYFQCCHIKNASQITREPSTIREMLYFLAAMPYSTSYEALEKHIDTVLPKALDVADSGSSQSGNKLSADQLKEYLTASCFLSSNVLGIIQEPAPPQKADDPFLHDLFCNSMGFAYRSGASLLYVLSNYAYALQFQLYFLYQQCAGTYSKACGWNDCRYGSEINKGSTNPVLSHICKAYNCGDNNVNCSHNGTNSGNSAAECKHNEGGVGAECGKSDTPSPLQAFLTDNLNGFCRQHPGTSTHLTECSIGSMCHVPMGFNPNDLRAESNASTQGSHISVTLRPFCGGFNTPLRQLSEKLGCLTKRAPRSLGDLFGFTWHLNGQLFGNTKPNIEQFAAKLYKPFESGGRSNNIPEFFLKIFKTLSNSQSASQSPSPLSLSLEAMAPAIPFLYQLLMVGQDDFLPVVLFDLKGISHKTAKEPTYSGHHNDLYSLYDPQCTGQPCGPYLYPLTHSDGATYAPRNASIYLSWVLYLSDDLQSWFQEMLDEFKDIDCSTSGCKAKASVTCKCTPGQHGTSSGTTCSCPSVVQCGGTLPLLYRHGFRYFNPAVLMGGNDGTNETKRTCKAFADQLQSVITGNPLNKLLESMDSFLYAIRWEFFSKLSGFWTIYVCIILYTFFFLLDTLRVRSHLHFPSTNSIAPISMLGTGRAPALKKLTKLTYFIP</sequence>
<proteinExistence type="predicted"/>
<dbReference type="Proteomes" id="UP001497744">
    <property type="component" value="Unassembled WGS sequence"/>
</dbReference>
<dbReference type="Pfam" id="PF12785">
    <property type="entry name" value="VESA1_N"/>
    <property type="match status" value="1"/>
</dbReference>
<evidence type="ECO:0000313" key="3">
    <source>
        <dbReference type="Proteomes" id="UP001497744"/>
    </source>
</evidence>
<name>A0AAV4LV43_BABCB</name>
<gene>
    <name evidence="2" type="ORF">BcabD6B2_29120</name>
</gene>
<feature type="transmembrane region" description="Helical" evidence="1">
    <location>
        <begin position="1383"/>
        <end position="1400"/>
    </location>
</feature>
<comment type="caution">
    <text evidence="2">The sequence shown here is derived from an EMBL/GenBank/DDBJ whole genome shotgun (WGS) entry which is preliminary data.</text>
</comment>